<dbReference type="Gene3D" id="3.30.2320.20">
    <property type="entry name" value="Class I aminoacyl-tRNA synthetases (RS)"/>
    <property type="match status" value="1"/>
</dbReference>
<sequence>MQNPTIREQGDAAAEYGQQLQNEREALARTLPPEREYETLRAATWLIEREFDAPVTVVHADDAPADVARQAEPGRPAIDIDE</sequence>
<proteinExistence type="predicted"/>
<dbReference type="Proteomes" id="UP000030649">
    <property type="component" value="Unassembled WGS sequence"/>
</dbReference>
<organism evidence="1 2">
    <name type="scientific">Haloquadratum walsbyi J07HQW1</name>
    <dbReference type="NCBI Taxonomy" id="1238424"/>
    <lineage>
        <taxon>Archaea</taxon>
        <taxon>Methanobacteriati</taxon>
        <taxon>Methanobacteriota</taxon>
        <taxon>Stenosarchaea group</taxon>
        <taxon>Halobacteria</taxon>
        <taxon>Halobacteriales</taxon>
        <taxon>Haloferacaceae</taxon>
        <taxon>Haloquadratum</taxon>
    </lineage>
</organism>
<evidence type="ECO:0000313" key="1">
    <source>
        <dbReference type="EMBL" id="ERG91994.1"/>
    </source>
</evidence>
<gene>
    <name evidence="1" type="ORF">J07HQW1_02028</name>
</gene>
<name>U1MPU5_9EURY</name>
<evidence type="ECO:0000313" key="2">
    <source>
        <dbReference type="Proteomes" id="UP000030649"/>
    </source>
</evidence>
<dbReference type="EMBL" id="KE356560">
    <property type="protein sequence ID" value="ERG91994.1"/>
    <property type="molecule type" value="Genomic_DNA"/>
</dbReference>
<protein>
    <submittedName>
        <fullName evidence="1">Uncharacterized protein</fullName>
    </submittedName>
</protein>
<reference evidence="1 2" key="1">
    <citation type="journal article" date="2013" name="PLoS ONE">
        <title>Assembly-driven community genomics of a hypersaline microbial ecosystem.</title>
        <authorList>
            <person name="Podell S."/>
            <person name="Ugalde J.A."/>
            <person name="Narasingarao P."/>
            <person name="Banfield J.F."/>
            <person name="Heidelberg K.B."/>
            <person name="Allen E.E."/>
        </authorList>
    </citation>
    <scope>NUCLEOTIDE SEQUENCE [LARGE SCALE GENOMIC DNA]</scope>
    <source>
        <strain evidence="2">J07HQW1</strain>
    </source>
</reference>
<dbReference type="STRING" id="1238424.J07HQW1_02028"/>
<accession>U1MPU5</accession>
<dbReference type="AlphaFoldDB" id="U1MPU5"/>
<dbReference type="HOGENOM" id="CLU_2550171_0_0_2"/>